<accession>A0A1T4YEI9</accession>
<reference evidence="3" key="1">
    <citation type="submission" date="2017-02" db="EMBL/GenBank/DDBJ databases">
        <authorList>
            <person name="Varghese N."/>
            <person name="Submissions S."/>
        </authorList>
    </citation>
    <scope>NUCLEOTIDE SEQUENCE [LARGE SCALE GENOMIC DNA]</scope>
    <source>
        <strain evidence="3">ATCC 700200</strain>
    </source>
</reference>
<keyword evidence="3" id="KW-1185">Reference proteome</keyword>
<dbReference type="RefSeq" id="WP_078814285.1">
    <property type="nucleotide sequence ID" value="NZ_FUYE01000010.1"/>
</dbReference>
<name>A0A1T4YEI9_9BACT</name>
<evidence type="ECO:0000256" key="1">
    <source>
        <dbReference type="SAM" id="MobiDB-lite"/>
    </source>
</evidence>
<organism evidence="2 3">
    <name type="scientific">Prosthecobacter debontii</name>
    <dbReference type="NCBI Taxonomy" id="48467"/>
    <lineage>
        <taxon>Bacteria</taxon>
        <taxon>Pseudomonadati</taxon>
        <taxon>Verrucomicrobiota</taxon>
        <taxon>Verrucomicrobiia</taxon>
        <taxon>Verrucomicrobiales</taxon>
        <taxon>Verrucomicrobiaceae</taxon>
        <taxon>Prosthecobacter</taxon>
    </lineage>
</organism>
<dbReference type="AlphaFoldDB" id="A0A1T4YEI9"/>
<sequence>MKKRAAKKPEFYEGKEAAQRFESLLDTVLTVPKDKILELEKGARKKSGAEKKNRKEGAD</sequence>
<dbReference type="Proteomes" id="UP000190774">
    <property type="component" value="Unassembled WGS sequence"/>
</dbReference>
<feature type="region of interest" description="Disordered" evidence="1">
    <location>
        <begin position="40"/>
        <end position="59"/>
    </location>
</feature>
<gene>
    <name evidence="2" type="ORF">SAMN02745166_03089</name>
</gene>
<proteinExistence type="predicted"/>
<protein>
    <submittedName>
        <fullName evidence="2">Uncharacterized protein</fullName>
    </submittedName>
</protein>
<evidence type="ECO:0000313" key="2">
    <source>
        <dbReference type="EMBL" id="SKB00189.1"/>
    </source>
</evidence>
<evidence type="ECO:0000313" key="3">
    <source>
        <dbReference type="Proteomes" id="UP000190774"/>
    </source>
</evidence>
<dbReference type="EMBL" id="FUYE01000010">
    <property type="protein sequence ID" value="SKB00189.1"/>
    <property type="molecule type" value="Genomic_DNA"/>
</dbReference>